<proteinExistence type="predicted"/>
<dbReference type="SUPFAM" id="SSF53474">
    <property type="entry name" value="alpha/beta-Hydrolases"/>
    <property type="match status" value="1"/>
</dbReference>
<dbReference type="InterPro" id="IPR051044">
    <property type="entry name" value="MAG_DAG_Lipase"/>
</dbReference>
<accession>A0ABP9UP16</accession>
<keyword evidence="3" id="KW-1185">Reference proteome</keyword>
<dbReference type="RefSeq" id="WP_353567425.1">
    <property type="nucleotide sequence ID" value="NZ_BAABRI010000013.1"/>
</dbReference>
<evidence type="ECO:0000313" key="3">
    <source>
        <dbReference type="Proteomes" id="UP001476282"/>
    </source>
</evidence>
<name>A0ABP9UP16_9BACT</name>
<dbReference type="InterPro" id="IPR022742">
    <property type="entry name" value="Hydrolase_4"/>
</dbReference>
<gene>
    <name evidence="2" type="ORF">Hsar01_02543</name>
</gene>
<reference evidence="2 3" key="1">
    <citation type="submission" date="2024-02" db="EMBL/GenBank/DDBJ databases">
        <title>Haloferula sargassicola NBRC 104335.</title>
        <authorList>
            <person name="Ichikawa N."/>
            <person name="Katano-Makiyama Y."/>
            <person name="Hidaka K."/>
        </authorList>
    </citation>
    <scope>NUCLEOTIDE SEQUENCE [LARGE SCALE GENOMIC DNA]</scope>
    <source>
        <strain evidence="2 3">NBRC 104335</strain>
    </source>
</reference>
<dbReference type="PROSITE" id="PS51257">
    <property type="entry name" value="PROKAR_LIPOPROTEIN"/>
    <property type="match status" value="1"/>
</dbReference>
<dbReference type="PANTHER" id="PTHR11614">
    <property type="entry name" value="PHOSPHOLIPASE-RELATED"/>
    <property type="match status" value="1"/>
</dbReference>
<dbReference type="Proteomes" id="UP001476282">
    <property type="component" value="Unassembled WGS sequence"/>
</dbReference>
<dbReference type="Gene3D" id="3.40.50.1820">
    <property type="entry name" value="alpha/beta hydrolase"/>
    <property type="match status" value="1"/>
</dbReference>
<organism evidence="2 3">
    <name type="scientific">Haloferula sargassicola</name>
    <dbReference type="NCBI Taxonomy" id="490096"/>
    <lineage>
        <taxon>Bacteria</taxon>
        <taxon>Pseudomonadati</taxon>
        <taxon>Verrucomicrobiota</taxon>
        <taxon>Verrucomicrobiia</taxon>
        <taxon>Verrucomicrobiales</taxon>
        <taxon>Verrucomicrobiaceae</taxon>
        <taxon>Haloferula</taxon>
    </lineage>
</organism>
<sequence length="327" mass="36760">MIGNETKRLPRWITCLAAGLLAVLAVSCAPDYRLVTTGPDQATRDETFSYRKWQHHGVEPDVIVIALHGFSGASIDYENLAHYLMRHQPKSAVYAYEVRGQGRDPKKERRGDIDDPANWSNDLLTFTHLIELQHPDAKIVWFGESMGSLILSKTYHDLVAEGEKAPCDALALSSPVVKLRDDFPLWKRDLVRTLSKVAPGARISLDVLSGGQDVQMTETSFHSEQSETNSWNLETNTLRLLSALGDLIEDMPENASTFDEPTLILHGGKDFFTTAEDVKSFATHIPDSTRLTEHYYPKAHHLLMYDVGKDEVIEDIADWLDTLRQDS</sequence>
<evidence type="ECO:0000313" key="2">
    <source>
        <dbReference type="EMBL" id="GAA5483313.1"/>
    </source>
</evidence>
<dbReference type="Pfam" id="PF12146">
    <property type="entry name" value="Hydrolase_4"/>
    <property type="match status" value="1"/>
</dbReference>
<dbReference type="EMBL" id="BAABRI010000013">
    <property type="protein sequence ID" value="GAA5483313.1"/>
    <property type="molecule type" value="Genomic_DNA"/>
</dbReference>
<dbReference type="InterPro" id="IPR029058">
    <property type="entry name" value="AB_hydrolase_fold"/>
</dbReference>
<evidence type="ECO:0000259" key="1">
    <source>
        <dbReference type="Pfam" id="PF12146"/>
    </source>
</evidence>
<feature type="domain" description="Serine aminopeptidase S33" evidence="1">
    <location>
        <begin position="59"/>
        <end position="306"/>
    </location>
</feature>
<comment type="caution">
    <text evidence="2">The sequence shown here is derived from an EMBL/GenBank/DDBJ whole genome shotgun (WGS) entry which is preliminary data.</text>
</comment>
<protein>
    <submittedName>
        <fullName evidence="2">Monoacylglycerol lipase</fullName>
    </submittedName>
</protein>